<dbReference type="SMART" id="SM00900">
    <property type="entry name" value="FMN_bind"/>
    <property type="match status" value="1"/>
</dbReference>
<keyword evidence="2" id="KW-0732">Signal</keyword>
<feature type="compositionally biased region" description="Basic and acidic residues" evidence="1">
    <location>
        <begin position="42"/>
        <end position="52"/>
    </location>
</feature>
<sequence length="704" mass="78441">MKRNMQLVLALSMVMAVSAVAISSSYAQNDSAKTEQTTTVNKTDDSKKKEESKYVDGVYEGTARGYSSDIKVKVTVSGGAIKSVELLSQNDTPIYFNAEKAKILADNIVKTQSIKVDALAGATISSNGFMKAVSNALESVQAPLTVESNKDSEEKSLDAQEKTYPSMEITNPERTNEKPKVKIRNAKVSKNALISDTLRDGAVVLENITIDGDLVIRGAEEVSLNNCKITGKVIIDKQIRKRINVVLDDKTKLNRLVVKTPAKIQTKGAGEIATLELSDILGSEYQTVIDAKVKELDIKTVNADISVEKNSKVDSIKLPNNVDKFEKTKKTYKNKENTFKLEVNSSISKGSNTNVPYKVVYGYSNVDQAEYPDLKLFLRPPFYDMRVKVVLDKNNKIVEVANDSTQIKGLMPGAQEKDWMKHERYWNRMTAGNIYDKFAGKTLEQVKAMKMRKGEADVVSGATADSIAIKQAVINAMEGRKGKMFLTDKQTLTPITPIIEIGTTTVKFTNTLPKDFKLKLLNVSQGVFNSEDIIKDVKLSEDGTVLTIPNDLKPGHYYVNIVDESGAYRSPDFVSGERDKERTNMHYPYFVVKSKETLKFEDNKLSVSDNDLANIYKNIESITITDKKAKESDSKYKPVKVEPVTVEGRLRIKATEVFDENGKIKETAKDLEKANIFENGKEYEIEVKVWGFDEPLKFNYVAGK</sequence>
<dbReference type="GO" id="GO:0016020">
    <property type="term" value="C:membrane"/>
    <property type="evidence" value="ECO:0007669"/>
    <property type="project" value="InterPro"/>
</dbReference>
<dbReference type="HOGENOM" id="CLU_391732_0_0_9"/>
<evidence type="ECO:0000256" key="2">
    <source>
        <dbReference type="SAM" id="SignalP"/>
    </source>
</evidence>
<dbReference type="Gene3D" id="3.90.1010.20">
    <property type="match status" value="2"/>
</dbReference>
<dbReference type="RefSeq" id="WP_009524507.1">
    <property type="nucleotide sequence ID" value="NZ_JH414546.1"/>
</dbReference>
<dbReference type="InterPro" id="IPR007329">
    <property type="entry name" value="FMN-bd"/>
</dbReference>
<feature type="domain" description="FMN-binding" evidence="3">
    <location>
        <begin position="65"/>
        <end position="140"/>
    </location>
</feature>
<reference evidence="4 5" key="1">
    <citation type="submission" date="2011-08" db="EMBL/GenBank/DDBJ databases">
        <title>The Genome Sequence of Eubacteriaceae bacterium ACC19a.</title>
        <authorList>
            <consortium name="The Broad Institute Genome Sequencing Platform"/>
            <person name="Earl A."/>
            <person name="Ward D."/>
            <person name="Feldgarden M."/>
            <person name="Gevers D."/>
            <person name="Sizova M."/>
            <person name="Hazen A."/>
            <person name="Epstein S."/>
            <person name="Young S.K."/>
            <person name="Zeng Q."/>
            <person name="Gargeya S."/>
            <person name="Fitzgerald M."/>
            <person name="Haas B."/>
            <person name="Abouelleil A."/>
            <person name="Alvarado L."/>
            <person name="Arachchi H.M."/>
            <person name="Berlin A."/>
            <person name="Brown A."/>
            <person name="Chapman S.B."/>
            <person name="Chen Z."/>
            <person name="Dunbar C."/>
            <person name="Freedman E."/>
            <person name="Gearin G."/>
            <person name="Gellesch M."/>
            <person name="Goldberg J."/>
            <person name="Griggs A."/>
            <person name="Gujja S."/>
            <person name="Heiman D."/>
            <person name="Howarth C."/>
            <person name="Larson L."/>
            <person name="Lui A."/>
            <person name="MacDonald P.J.P."/>
            <person name="Montmayeur A."/>
            <person name="Murphy C."/>
            <person name="Neiman D."/>
            <person name="Pearson M."/>
            <person name="Priest M."/>
            <person name="Roberts A."/>
            <person name="Saif S."/>
            <person name="Shea T."/>
            <person name="Shenoy N."/>
            <person name="Sisk P."/>
            <person name="Stolte C."/>
            <person name="Sykes S."/>
            <person name="Wortman J."/>
            <person name="Nusbaum C."/>
            <person name="Birren B."/>
        </authorList>
    </citation>
    <scope>NUCLEOTIDE SEQUENCE [LARGE SCALE GENOMIC DNA]</scope>
    <source>
        <strain evidence="4 5">ACC19a</strain>
    </source>
</reference>
<dbReference type="AlphaFoldDB" id="G9X128"/>
<gene>
    <name evidence="4" type="ORF">HMPREF9629_00270</name>
</gene>
<protein>
    <recommendedName>
        <fullName evidence="3">FMN-binding domain-containing protein</fullName>
    </recommendedName>
</protein>
<feature type="signal peptide" evidence="2">
    <location>
        <begin position="1"/>
        <end position="21"/>
    </location>
</feature>
<dbReference type="Proteomes" id="UP000006437">
    <property type="component" value="Unassembled WGS sequence"/>
</dbReference>
<proteinExistence type="predicted"/>
<dbReference type="EMBL" id="AFZE01000023">
    <property type="protein sequence ID" value="EHL14721.1"/>
    <property type="molecule type" value="Genomic_DNA"/>
</dbReference>
<evidence type="ECO:0000313" key="4">
    <source>
        <dbReference type="EMBL" id="EHL14721.1"/>
    </source>
</evidence>
<accession>G9X128</accession>
<dbReference type="Pfam" id="PF04205">
    <property type="entry name" value="FMN_bind"/>
    <property type="match status" value="1"/>
</dbReference>
<feature type="region of interest" description="Disordered" evidence="1">
    <location>
        <begin position="31"/>
        <end position="52"/>
    </location>
</feature>
<name>G9X128_9FIRM</name>
<evidence type="ECO:0000256" key="1">
    <source>
        <dbReference type="SAM" id="MobiDB-lite"/>
    </source>
</evidence>
<comment type="caution">
    <text evidence="4">The sequence shown here is derived from an EMBL/GenBank/DDBJ whole genome shotgun (WGS) entry which is preliminary data.</text>
</comment>
<feature type="chain" id="PRO_5038849223" description="FMN-binding domain-containing protein" evidence="2">
    <location>
        <begin position="22"/>
        <end position="704"/>
    </location>
</feature>
<feature type="compositionally biased region" description="Polar residues" evidence="1">
    <location>
        <begin position="31"/>
        <end position="41"/>
    </location>
</feature>
<dbReference type="GO" id="GO:0010181">
    <property type="term" value="F:FMN binding"/>
    <property type="evidence" value="ECO:0007669"/>
    <property type="project" value="InterPro"/>
</dbReference>
<evidence type="ECO:0000313" key="5">
    <source>
        <dbReference type="Proteomes" id="UP000006437"/>
    </source>
</evidence>
<organism evidence="4 5">
    <name type="scientific">Peptoanaerobacter stomatis</name>
    <dbReference type="NCBI Taxonomy" id="796937"/>
    <lineage>
        <taxon>Bacteria</taxon>
        <taxon>Bacillati</taxon>
        <taxon>Bacillota</taxon>
        <taxon>Clostridia</taxon>
        <taxon>Peptostreptococcales</taxon>
        <taxon>Filifactoraceae</taxon>
        <taxon>Peptoanaerobacter</taxon>
    </lineage>
</organism>
<dbReference type="BioCyc" id="EBAC796937-HMP:GMGH-270-MONOMER"/>
<evidence type="ECO:0000259" key="3">
    <source>
        <dbReference type="SMART" id="SM00900"/>
    </source>
</evidence>